<dbReference type="STRING" id="58117.SAMN05421833_126129"/>
<reference evidence="3" key="1">
    <citation type="submission" date="2017-01" db="EMBL/GenBank/DDBJ databases">
        <authorList>
            <person name="Varghese N."/>
            <person name="Submissions S."/>
        </authorList>
    </citation>
    <scope>NUCLEOTIDE SEQUENCE [LARGE SCALE GENOMIC DNA]</scope>
    <source>
        <strain evidence="3">ATCC 12950</strain>
    </source>
</reference>
<keyword evidence="2" id="KW-0547">Nucleotide-binding</keyword>
<dbReference type="AlphaFoldDB" id="A0A1N7G7Y3"/>
<organism evidence="2 3">
    <name type="scientific">Microbispora rosea</name>
    <dbReference type="NCBI Taxonomy" id="58117"/>
    <lineage>
        <taxon>Bacteria</taxon>
        <taxon>Bacillati</taxon>
        <taxon>Actinomycetota</taxon>
        <taxon>Actinomycetes</taxon>
        <taxon>Streptosporangiales</taxon>
        <taxon>Streptosporangiaceae</taxon>
        <taxon>Microbispora</taxon>
    </lineage>
</organism>
<accession>A0A1N7G7Y3</accession>
<evidence type="ECO:0000259" key="1">
    <source>
        <dbReference type="Pfam" id="PF02374"/>
    </source>
</evidence>
<dbReference type="InterPro" id="IPR016300">
    <property type="entry name" value="ATPase_ArsA/GET3"/>
</dbReference>
<dbReference type="GO" id="GO:0016887">
    <property type="term" value="F:ATP hydrolysis activity"/>
    <property type="evidence" value="ECO:0007669"/>
    <property type="project" value="InterPro"/>
</dbReference>
<evidence type="ECO:0000313" key="3">
    <source>
        <dbReference type="Proteomes" id="UP000186096"/>
    </source>
</evidence>
<dbReference type="InterPro" id="IPR027417">
    <property type="entry name" value="P-loop_NTPase"/>
</dbReference>
<dbReference type="GO" id="GO:0005524">
    <property type="term" value="F:ATP binding"/>
    <property type="evidence" value="ECO:0007669"/>
    <property type="project" value="UniProtKB-KW"/>
</dbReference>
<dbReference type="GeneID" id="97494073"/>
<evidence type="ECO:0000313" key="2">
    <source>
        <dbReference type="EMBL" id="SIS08701.1"/>
    </source>
</evidence>
<dbReference type="EMBL" id="FTNI01000026">
    <property type="protein sequence ID" value="SIS08701.1"/>
    <property type="molecule type" value="Genomic_DNA"/>
</dbReference>
<dbReference type="SUPFAM" id="SSF52540">
    <property type="entry name" value="P-loop containing nucleoside triphosphate hydrolases"/>
    <property type="match status" value="1"/>
</dbReference>
<gene>
    <name evidence="2" type="ORF">SAMN05421833_126129</name>
</gene>
<dbReference type="Gene3D" id="3.40.50.300">
    <property type="entry name" value="P-loop containing nucleotide triphosphate hydrolases"/>
    <property type="match status" value="1"/>
</dbReference>
<sequence>MSQPTSSRGGSNGEARDTDWDGVRLHIVSGKGGTGKTTVAAALALALAAGGRKVLLVEVEGRQGIAQAFDLPPLPYEERKIAVAPGGGDVYALAVDPEEAMLDYLEMFYGIKRVGKALTRMGVVDFATTIAPGLRDVLVTGKTSEAVRRRDKLGRRVYDAIVMDAPPTGRIARFLNVTQEVAGLARVGPIKNHADLVRGVLASPETAVHFVTLLEEMPVQETLDGIEELRTTGLPVGGVFVNMVRPAGLPEGVLEAASRGRFDSAELALGLKAAGLTDVTADSSAVAEALAREVTEHALRTELEKRERVALEEAGVPRYDLPLLPDGADLAGLYELADALRAQSVA</sequence>
<dbReference type="OrthoDB" id="5242836at2"/>
<protein>
    <submittedName>
        <fullName evidence="2">Arsenite efflux ATP-binding protein ArsA</fullName>
    </submittedName>
</protein>
<dbReference type="RefSeq" id="WP_076440091.1">
    <property type="nucleotide sequence ID" value="NZ_FTNI01000026.1"/>
</dbReference>
<name>A0A1N7G7Y3_9ACTN</name>
<dbReference type="PANTHER" id="PTHR10803:SF31">
    <property type="entry name" value="ATPASE RV3679-RELATED"/>
    <property type="match status" value="1"/>
</dbReference>
<feature type="domain" description="ArsA/GET3 Anion-transporting ATPase-like" evidence="1">
    <location>
        <begin position="25"/>
        <end position="181"/>
    </location>
</feature>
<keyword evidence="2" id="KW-0067">ATP-binding</keyword>
<dbReference type="InterPro" id="IPR025723">
    <property type="entry name" value="ArsA/GET3_ATPase-like"/>
</dbReference>
<proteinExistence type="predicted"/>
<dbReference type="PANTHER" id="PTHR10803">
    <property type="entry name" value="ARSENICAL PUMP-DRIVING ATPASE ARSENITE-TRANSLOCATING ATPASE"/>
    <property type="match status" value="1"/>
</dbReference>
<keyword evidence="3" id="KW-1185">Reference proteome</keyword>
<dbReference type="Pfam" id="PF02374">
    <property type="entry name" value="ArsA_ATPase"/>
    <property type="match status" value="1"/>
</dbReference>
<dbReference type="Proteomes" id="UP000186096">
    <property type="component" value="Unassembled WGS sequence"/>
</dbReference>